<dbReference type="KEGG" id="bomb:GT348_08810"/>
<dbReference type="Pfam" id="PF01370">
    <property type="entry name" value="Epimerase"/>
    <property type="match status" value="1"/>
</dbReference>
<evidence type="ECO:0000259" key="1">
    <source>
        <dbReference type="Pfam" id="PF01370"/>
    </source>
</evidence>
<sequence>MYQAIDVCDQSALKALFAQYAHIHSIIHLAAQAGVRRSREEQLYLRVQILRGSLVC</sequence>
<dbReference type="InterPro" id="IPR001509">
    <property type="entry name" value="Epimerase_deHydtase"/>
</dbReference>
<dbReference type="InterPro" id="IPR036291">
    <property type="entry name" value="NAD(P)-bd_dom_sf"/>
</dbReference>
<dbReference type="AlphaFoldDB" id="A0A6P1NFU0"/>
<keyword evidence="3" id="KW-1185">Reference proteome</keyword>
<dbReference type="Proteomes" id="UP000463975">
    <property type="component" value="Chromosome"/>
</dbReference>
<evidence type="ECO:0000313" key="3">
    <source>
        <dbReference type="Proteomes" id="UP000463975"/>
    </source>
</evidence>
<dbReference type="SUPFAM" id="SSF51735">
    <property type="entry name" value="NAD(P)-binding Rossmann-fold domains"/>
    <property type="match status" value="1"/>
</dbReference>
<gene>
    <name evidence="2" type="ORF">GT348_08810</name>
</gene>
<dbReference type="EMBL" id="CP047652">
    <property type="protein sequence ID" value="QHI96298.1"/>
    <property type="molecule type" value="Genomic_DNA"/>
</dbReference>
<reference evidence="2 3" key="1">
    <citation type="submission" date="2020-01" db="EMBL/GenBank/DDBJ databases">
        <title>Genome sequencing of strain KACC 21507.</title>
        <authorList>
            <person name="Heo J."/>
            <person name="Kim S.-J."/>
            <person name="Kim J.-S."/>
            <person name="Hong S.-B."/>
            <person name="Kwon S.-W."/>
        </authorList>
    </citation>
    <scope>NUCLEOTIDE SEQUENCE [LARGE SCALE GENOMIC DNA]</scope>
    <source>
        <strain evidence="2 3">KACC 21507</strain>
    </source>
</reference>
<organism evidence="2 3">
    <name type="scientific">Aristophania vespae</name>
    <dbReference type="NCBI Taxonomy" id="2697033"/>
    <lineage>
        <taxon>Bacteria</taxon>
        <taxon>Pseudomonadati</taxon>
        <taxon>Pseudomonadota</taxon>
        <taxon>Alphaproteobacteria</taxon>
        <taxon>Acetobacterales</taxon>
        <taxon>Acetobacteraceae</taxon>
        <taxon>Aristophania</taxon>
    </lineage>
</organism>
<name>A0A6P1NFU0_9PROT</name>
<dbReference type="Gene3D" id="3.40.50.720">
    <property type="entry name" value="NAD(P)-binding Rossmann-like Domain"/>
    <property type="match status" value="1"/>
</dbReference>
<proteinExistence type="predicted"/>
<evidence type="ECO:0000313" key="2">
    <source>
        <dbReference type="EMBL" id="QHI96298.1"/>
    </source>
</evidence>
<accession>A0A6P1NFU0</accession>
<feature type="domain" description="NAD-dependent epimerase/dehydratase" evidence="1">
    <location>
        <begin position="4"/>
        <end position="45"/>
    </location>
</feature>
<protein>
    <submittedName>
        <fullName evidence="2">NAD-dependent epimerase/dehydratase family protein</fullName>
    </submittedName>
</protein>